<dbReference type="EMBL" id="WQKZ01000002">
    <property type="protein sequence ID" value="MVN76935.1"/>
    <property type="molecule type" value="Genomic_DNA"/>
</dbReference>
<comment type="caution">
    <text evidence="1">The sequence shown here is derived from an EMBL/GenBank/DDBJ whole genome shotgun (WGS) entry which is preliminary data.</text>
</comment>
<evidence type="ECO:0000313" key="1">
    <source>
        <dbReference type="EMBL" id="MVN76935.1"/>
    </source>
</evidence>
<evidence type="ECO:0000313" key="2">
    <source>
        <dbReference type="Proteomes" id="UP000441336"/>
    </source>
</evidence>
<organism evidence="1 2">
    <name type="scientific">Hymenobacter ginkgonis</name>
    <dbReference type="NCBI Taxonomy" id="2682976"/>
    <lineage>
        <taxon>Bacteria</taxon>
        <taxon>Pseudomonadati</taxon>
        <taxon>Bacteroidota</taxon>
        <taxon>Cytophagia</taxon>
        <taxon>Cytophagales</taxon>
        <taxon>Hymenobacteraceae</taxon>
        <taxon>Hymenobacter</taxon>
    </lineage>
</organism>
<dbReference type="AlphaFoldDB" id="A0A7K1TEW6"/>
<proteinExistence type="predicted"/>
<gene>
    <name evidence="1" type="ORF">GO988_11425</name>
</gene>
<sequence>MAGIKQRLMKLFAKFWAWASYVEPWRQVPDEYGMYQKPDGEIRYVSKKGREEWEENDRKQW</sequence>
<accession>A0A7K1TEW6</accession>
<name>A0A7K1TEW6_9BACT</name>
<keyword evidence="2" id="KW-1185">Reference proteome</keyword>
<reference evidence="1 2" key="1">
    <citation type="submission" date="2019-12" db="EMBL/GenBank/DDBJ databases">
        <title>Hymenobacter sp. HMF4947 Genome sequencing and assembly.</title>
        <authorList>
            <person name="Kang H."/>
            <person name="Cha I."/>
            <person name="Kim H."/>
            <person name="Joh K."/>
        </authorList>
    </citation>
    <scope>NUCLEOTIDE SEQUENCE [LARGE SCALE GENOMIC DNA]</scope>
    <source>
        <strain evidence="1 2">HMF4947</strain>
    </source>
</reference>
<protein>
    <submittedName>
        <fullName evidence="1">Uncharacterized protein</fullName>
    </submittedName>
</protein>
<dbReference type="Proteomes" id="UP000441336">
    <property type="component" value="Unassembled WGS sequence"/>
</dbReference>
<dbReference type="RefSeq" id="WP_157565327.1">
    <property type="nucleotide sequence ID" value="NZ_WQKZ01000002.1"/>
</dbReference>